<dbReference type="RefSeq" id="XP_030756871.1">
    <property type="nucleotide sequence ID" value="XM_030901011.1"/>
</dbReference>
<gene>
    <name evidence="5" type="primary">LOC115882770</name>
</gene>
<organism evidence="4 5">
    <name type="scientific">Sitophilus oryzae</name>
    <name type="common">Rice weevil</name>
    <name type="synonym">Curculio oryzae</name>
    <dbReference type="NCBI Taxonomy" id="7048"/>
    <lineage>
        <taxon>Eukaryota</taxon>
        <taxon>Metazoa</taxon>
        <taxon>Ecdysozoa</taxon>
        <taxon>Arthropoda</taxon>
        <taxon>Hexapoda</taxon>
        <taxon>Insecta</taxon>
        <taxon>Pterygota</taxon>
        <taxon>Neoptera</taxon>
        <taxon>Endopterygota</taxon>
        <taxon>Coleoptera</taxon>
        <taxon>Polyphaga</taxon>
        <taxon>Cucujiformia</taxon>
        <taxon>Curculionidae</taxon>
        <taxon>Dryophthorinae</taxon>
        <taxon>Sitophilus</taxon>
    </lineage>
</organism>
<sequence length="138" mass="16054">MPAAIMECADFSEFQEALKTMRRSDDIIINTINSVVCTGSFHADEAAACKDIFNQINQGHEKRENLIRNCISYTTNNVKRLKVERENKTDDIQLNKSLRAEQTKLRMLQVEISVEDLIKERSIKVFNEKCRRYFKPPL</sequence>
<dbReference type="FunCoup" id="A0A6J2Y0P4">
    <property type="interactions" value="1044"/>
</dbReference>
<dbReference type="Proteomes" id="UP000504635">
    <property type="component" value="Unplaced"/>
</dbReference>
<name>A0A6J2Y0P4_SITOR</name>
<reference evidence="5" key="1">
    <citation type="submission" date="2025-08" db="UniProtKB">
        <authorList>
            <consortium name="RefSeq"/>
        </authorList>
    </citation>
    <scope>IDENTIFICATION</scope>
    <source>
        <tissue evidence="5">Gonads</tissue>
    </source>
</reference>
<evidence type="ECO:0000256" key="1">
    <source>
        <dbReference type="ARBA" id="ARBA00024204"/>
    </source>
</evidence>
<evidence type="ECO:0000256" key="3">
    <source>
        <dbReference type="ARBA" id="ARBA00030733"/>
    </source>
</evidence>
<dbReference type="OrthoDB" id="5593818at2759"/>
<dbReference type="GeneID" id="115882770"/>
<dbReference type="InParanoid" id="A0A6J2Y0P4"/>
<evidence type="ECO:0000313" key="5">
    <source>
        <dbReference type="RefSeq" id="XP_030756871.1"/>
    </source>
</evidence>
<protein>
    <recommendedName>
        <fullName evidence="2">Protein MIX23</fullName>
    </recommendedName>
    <alternativeName>
        <fullName evidence="3">Coiled-coil domain-containing protein 58</fullName>
    </alternativeName>
</protein>
<evidence type="ECO:0000256" key="2">
    <source>
        <dbReference type="ARBA" id="ARBA00024228"/>
    </source>
</evidence>
<dbReference type="GO" id="GO:0005758">
    <property type="term" value="C:mitochondrial intermembrane space"/>
    <property type="evidence" value="ECO:0007669"/>
    <property type="project" value="InterPro"/>
</dbReference>
<dbReference type="KEGG" id="soy:115882770"/>
<keyword evidence="4" id="KW-1185">Reference proteome</keyword>
<dbReference type="PANTHER" id="PTHR31905:SF2">
    <property type="entry name" value="PROTEIN MIX23"/>
    <property type="match status" value="1"/>
</dbReference>
<accession>A0A6J2Y0P4</accession>
<dbReference type="Pfam" id="PF09774">
    <property type="entry name" value="MIX23"/>
    <property type="match status" value="1"/>
</dbReference>
<dbReference type="CTD" id="40159"/>
<evidence type="ECO:0000313" key="4">
    <source>
        <dbReference type="Proteomes" id="UP000504635"/>
    </source>
</evidence>
<dbReference type="InterPro" id="IPR019171">
    <property type="entry name" value="MIX23"/>
</dbReference>
<proteinExistence type="inferred from homology"/>
<comment type="similarity">
    <text evidence="1">Belongs to the MIX23 family.</text>
</comment>
<dbReference type="PANTHER" id="PTHR31905">
    <property type="entry name" value="COILED-COIL DOMAIN-CONTAINING PROTEIN 58"/>
    <property type="match status" value="1"/>
</dbReference>
<dbReference type="AlphaFoldDB" id="A0A6J2Y0P4"/>